<dbReference type="Proteomes" id="UP000238642">
    <property type="component" value="Unassembled WGS sequence"/>
</dbReference>
<accession>A0A2S9JS85</accession>
<evidence type="ECO:0000313" key="1">
    <source>
        <dbReference type="EMBL" id="PRD56001.1"/>
    </source>
</evidence>
<sequence length="192" mass="21707">MSHAQEFNFQKGDILLEGNAGLYFTKRKGDWQSKSTSLTLNPKVGYLLTEKFALGIDLGYGLYKNILPGERSSDSKTQSYRFGAFGRYYFLELGKRFKTYTEGAVSYGFTNYDNYANFDYDKLDSYAASAGIGANFFITRKVAIGYSFANLISYTIAKPDMPDADNVSRLNVNVNSFHNFFESGQFSLTFKF</sequence>
<dbReference type="Gene3D" id="2.40.160.20">
    <property type="match status" value="1"/>
</dbReference>
<dbReference type="AlphaFoldDB" id="A0A2S9JS85"/>
<evidence type="ECO:0000313" key="2">
    <source>
        <dbReference type="Proteomes" id="UP000238642"/>
    </source>
</evidence>
<protein>
    <submittedName>
        <fullName evidence="1">Uncharacterized protein</fullName>
    </submittedName>
</protein>
<name>A0A2S9JS85_9SPHI</name>
<dbReference type="EMBL" id="PVBS01000001">
    <property type="protein sequence ID" value="PRD56001.1"/>
    <property type="molecule type" value="Genomic_DNA"/>
</dbReference>
<dbReference type="InterPro" id="IPR011250">
    <property type="entry name" value="OMP/PagP_B-barrel"/>
</dbReference>
<keyword evidence="2" id="KW-1185">Reference proteome</keyword>
<proteinExistence type="predicted"/>
<organism evidence="1 2">
    <name type="scientific">Sphingobacterium gobiense</name>
    <dbReference type="NCBI Taxonomy" id="1382456"/>
    <lineage>
        <taxon>Bacteria</taxon>
        <taxon>Pseudomonadati</taxon>
        <taxon>Bacteroidota</taxon>
        <taxon>Sphingobacteriia</taxon>
        <taxon>Sphingobacteriales</taxon>
        <taxon>Sphingobacteriaceae</taxon>
        <taxon>Sphingobacterium</taxon>
    </lineage>
</organism>
<gene>
    <name evidence="1" type="ORF">C5749_01535</name>
</gene>
<reference evidence="1 2" key="1">
    <citation type="submission" date="2018-02" db="EMBL/GenBank/DDBJ databases">
        <title>The draft genome of Sphingobacterium gobiense H7.</title>
        <authorList>
            <person name="Li L."/>
            <person name="Liu L."/>
            <person name="Zhang X."/>
            <person name="Wang T."/>
            <person name="Liang L."/>
        </authorList>
    </citation>
    <scope>NUCLEOTIDE SEQUENCE [LARGE SCALE GENOMIC DNA]</scope>
    <source>
        <strain evidence="1 2">ACCC 05757</strain>
    </source>
</reference>
<comment type="caution">
    <text evidence="1">The sequence shown here is derived from an EMBL/GenBank/DDBJ whole genome shotgun (WGS) entry which is preliminary data.</text>
</comment>
<dbReference type="SUPFAM" id="SSF56925">
    <property type="entry name" value="OMPA-like"/>
    <property type="match status" value="1"/>
</dbReference>